<feature type="compositionally biased region" description="Low complexity" evidence="1">
    <location>
        <begin position="11"/>
        <end position="29"/>
    </location>
</feature>
<feature type="region of interest" description="Disordered" evidence="1">
    <location>
        <begin position="1"/>
        <end position="94"/>
    </location>
</feature>
<feature type="compositionally biased region" description="Low complexity" evidence="1">
    <location>
        <begin position="58"/>
        <end position="68"/>
    </location>
</feature>
<feature type="compositionally biased region" description="Low complexity" evidence="1">
    <location>
        <begin position="40"/>
        <end position="51"/>
    </location>
</feature>
<proteinExistence type="predicted"/>
<feature type="compositionally biased region" description="Gly residues" evidence="1">
    <location>
        <begin position="30"/>
        <end position="39"/>
    </location>
</feature>
<organism evidence="2">
    <name type="scientific">Culex pipiens</name>
    <name type="common">House mosquito</name>
    <dbReference type="NCBI Taxonomy" id="7175"/>
    <lineage>
        <taxon>Eukaryota</taxon>
        <taxon>Metazoa</taxon>
        <taxon>Ecdysozoa</taxon>
        <taxon>Arthropoda</taxon>
        <taxon>Hexapoda</taxon>
        <taxon>Insecta</taxon>
        <taxon>Pterygota</taxon>
        <taxon>Neoptera</taxon>
        <taxon>Endopterygota</taxon>
        <taxon>Diptera</taxon>
        <taxon>Nematocera</taxon>
        <taxon>Culicoidea</taxon>
        <taxon>Culicidae</taxon>
        <taxon>Culicinae</taxon>
        <taxon>Culicini</taxon>
        <taxon>Culex</taxon>
        <taxon>Culex</taxon>
    </lineage>
</organism>
<evidence type="ECO:0000313" key="2">
    <source>
        <dbReference type="EMBL" id="CAG6527904.1"/>
    </source>
</evidence>
<dbReference type="AlphaFoldDB" id="A0A8D8MFK3"/>
<name>A0A8D8MFK3_CULPI</name>
<reference evidence="2" key="1">
    <citation type="submission" date="2021-05" db="EMBL/GenBank/DDBJ databases">
        <authorList>
            <person name="Alioto T."/>
            <person name="Alioto T."/>
            <person name="Gomez Garrido J."/>
        </authorList>
    </citation>
    <scope>NUCLEOTIDE SEQUENCE</scope>
</reference>
<accession>A0A8D8MFK3</accession>
<evidence type="ECO:0000256" key="1">
    <source>
        <dbReference type="SAM" id="MobiDB-lite"/>
    </source>
</evidence>
<dbReference type="EMBL" id="HBUE01302485">
    <property type="protein sequence ID" value="CAG6579630.1"/>
    <property type="molecule type" value="Transcribed_RNA"/>
</dbReference>
<protein>
    <submittedName>
        <fullName evidence="2">(northern house mosquito) hypothetical protein</fullName>
    </submittedName>
</protein>
<dbReference type="EMBL" id="HBUE01196470">
    <property type="protein sequence ID" value="CAG6527904.1"/>
    <property type="molecule type" value="Transcribed_RNA"/>
</dbReference>
<sequence>MGRTPAATLVNFNSNNNNNNNTKNLSFGGMDTGPGGGAGPAVAGSSSSSRSKWPKRPTAVTAATATVTSRSSRITKMMNRLRPPGRRTKTVLEEETVDDSSCSFLDEDTTTCGGNENEFVSTATVTFALSTVYCVDDDGGAG</sequence>